<accession>A0A1D8S5T9</accession>
<evidence type="ECO:0000313" key="4">
    <source>
        <dbReference type="Proteomes" id="UP000186165"/>
    </source>
</evidence>
<sequence>MTPDTDDDRSSLEFTDTVRADTDKQTLWEFISDAQNLADVVPGAKNVTRHTERRYALEIERGIGHVSVSLDGEFELVEMDEPDWIIAEGEAFDATTGSTFDVLAAMEMQETETGEVDLSYAAELFYTGGVASLGARLLKKFIEGDVDRYFENVKSRVEVD</sequence>
<dbReference type="InterPro" id="IPR023393">
    <property type="entry name" value="START-like_dom_sf"/>
</dbReference>
<dbReference type="Proteomes" id="UP000186165">
    <property type="component" value="Chromosome"/>
</dbReference>
<dbReference type="InterPro" id="IPR010419">
    <property type="entry name" value="CO_DH_gsu"/>
</dbReference>
<proteinExistence type="predicted"/>
<evidence type="ECO:0000313" key="1">
    <source>
        <dbReference type="EMBL" id="AOW80727.1"/>
    </source>
</evidence>
<evidence type="ECO:0000313" key="2">
    <source>
        <dbReference type="EMBL" id="APE96064.1"/>
    </source>
</evidence>
<reference evidence="1 3" key="1">
    <citation type="submission" date="2016-06" db="EMBL/GenBank/DDBJ databases">
        <title>Discovery of anaerobic lithoheterotrophic haloarchaeon capable of sulfur respiration by hydrogen and formate.</title>
        <authorList>
            <person name="Sorokin D.Y."/>
            <person name="Kublanov I.V."/>
            <person name="Roman P."/>
            <person name="Sinninghe Damste J.S."/>
            <person name="Golyshin P.N."/>
            <person name="Rojo D."/>
            <person name="Ciordia S."/>
            <person name="Mena Md.C."/>
            <person name="Ferrer M."/>
            <person name="Smedile F."/>
            <person name="Messina E."/>
            <person name="La Cono V."/>
            <person name="Yakimov M.M."/>
        </authorList>
    </citation>
    <scope>NUCLEOTIDE SEQUENCE [LARGE SCALE GENOMIC DNA]</scope>
    <source>
        <strain evidence="1 3">HTSR1</strain>
    </source>
</reference>
<protein>
    <submittedName>
        <fullName evidence="1">Carbon monoxide dehydrogenase subunit G-like protein</fullName>
    </submittedName>
</protein>
<dbReference type="KEGG" id="hhsr:HSR6_1624"/>
<dbReference type="EMBL" id="CP016070">
    <property type="protein sequence ID" value="AOW80727.1"/>
    <property type="molecule type" value="Genomic_DNA"/>
</dbReference>
<dbReference type="EMBL" id="CP016804">
    <property type="protein sequence ID" value="APE96064.1"/>
    <property type="molecule type" value="Genomic_DNA"/>
</dbReference>
<dbReference type="KEGG" id="halh:HTSR_1554"/>
<dbReference type="PANTHER" id="PTHR38588">
    <property type="entry name" value="BLL0334 PROTEIN"/>
    <property type="match status" value="1"/>
</dbReference>
<dbReference type="Gene3D" id="3.30.530.20">
    <property type="match status" value="1"/>
</dbReference>
<dbReference type="OrthoDB" id="325648at2157"/>
<reference evidence="4" key="2">
    <citation type="submission" date="2016-08" db="EMBL/GenBank/DDBJ databases">
        <title>Discovery of first anaerobic lithoheterotrophic haloarchae widely represented in hypersaline habitats.</title>
        <authorList>
            <person name="Sorokin D.Y."/>
            <person name="Kublanov I.V."/>
            <person name="Roman P."/>
            <person name="Sinninghe Damste J.S."/>
            <person name="Golyshin P.N."/>
            <person name="Rojo D."/>
            <person name="Ciordia S."/>
            <person name="Mena Md.C."/>
            <person name="Ferrer M."/>
            <person name="Smedile F."/>
            <person name="Messina E."/>
            <person name="La Cono V."/>
            <person name="Yakimov M.M."/>
        </authorList>
    </citation>
    <scope>NUCLEOTIDE SEQUENCE [LARGE SCALE GENOMIC DNA]</scope>
    <source>
        <strain evidence="4">HSR6</strain>
    </source>
</reference>
<dbReference type="GeneID" id="30418152"/>
<dbReference type="Pfam" id="PF06240">
    <property type="entry name" value="COXG"/>
    <property type="match status" value="1"/>
</dbReference>
<dbReference type="STRING" id="1873524.HSR6_1624"/>
<dbReference type="AlphaFoldDB" id="A0A1D8S5T9"/>
<organism evidence="1 3">
    <name type="scientific">Halodesulfurarchaeum formicicum</name>
    <dbReference type="NCBI Taxonomy" id="1873524"/>
    <lineage>
        <taxon>Archaea</taxon>
        <taxon>Methanobacteriati</taxon>
        <taxon>Methanobacteriota</taxon>
        <taxon>Stenosarchaea group</taxon>
        <taxon>Halobacteria</taxon>
        <taxon>Halobacteriales</taxon>
        <taxon>Halobacteriaceae</taxon>
        <taxon>Halodesulfurarchaeum</taxon>
    </lineage>
</organism>
<reference evidence="2" key="3">
    <citation type="journal article" date="2017" name="ISME J.">
        <title>Discovery of anaerobic lithoheterotrophic haloarchaea, ubiquitous in hypersaline habitats.</title>
        <authorList>
            <person name="Sorokin D.Y."/>
            <person name="Messina E."/>
            <person name="Smedile F."/>
            <person name="Roman P."/>
            <person name="Damste J.S.S."/>
            <person name="Ciordia S."/>
            <person name="Mena M.C."/>
            <person name="Ferrer M."/>
            <person name="Golyshin P.N."/>
            <person name="Kublanov I.V."/>
            <person name="Samarov N.I."/>
            <person name="Toshchakov S.V."/>
            <person name="La Cono V."/>
            <person name="Yakimov M.M."/>
        </authorList>
    </citation>
    <scope>NUCLEOTIDE SEQUENCE</scope>
    <source>
        <strain evidence="2">HSR6</strain>
    </source>
</reference>
<dbReference type="PANTHER" id="PTHR38588:SF1">
    <property type="entry name" value="BLL0334 PROTEIN"/>
    <property type="match status" value="1"/>
</dbReference>
<name>A0A1D8S5T9_9EURY</name>
<gene>
    <name evidence="2" type="ORF">HSR6_1624</name>
    <name evidence="1" type="ORF">HTSR_1554</name>
</gene>
<dbReference type="RefSeq" id="WP_070365400.1">
    <property type="nucleotide sequence ID" value="NZ_CP016070.1"/>
</dbReference>
<evidence type="ECO:0000313" key="3">
    <source>
        <dbReference type="Proteomes" id="UP000185608"/>
    </source>
</evidence>
<accession>A0A1J1AE98</accession>
<dbReference type="Proteomes" id="UP000185608">
    <property type="component" value="Chromosome"/>
</dbReference>
<dbReference type="SUPFAM" id="SSF55961">
    <property type="entry name" value="Bet v1-like"/>
    <property type="match status" value="1"/>
</dbReference>
<keyword evidence="4" id="KW-1185">Reference proteome</keyword>